<keyword evidence="6" id="KW-0479">Metal-binding</keyword>
<feature type="domain" description="Adenosine deaminase" evidence="10">
    <location>
        <begin position="309"/>
        <end position="496"/>
    </location>
</feature>
<dbReference type="EC" id="3.5.4.4" evidence="4"/>
<keyword evidence="7" id="KW-0732">Signal</keyword>
<dbReference type="GO" id="GO:0046872">
    <property type="term" value="F:metal ion binding"/>
    <property type="evidence" value="ECO:0007669"/>
    <property type="project" value="UniProtKB-KW"/>
</dbReference>
<evidence type="ECO:0000256" key="5">
    <source>
        <dbReference type="ARBA" id="ARBA00022525"/>
    </source>
</evidence>
<dbReference type="Pfam" id="PF00962">
    <property type="entry name" value="A_deaminase"/>
    <property type="match status" value="1"/>
</dbReference>
<name>A0A1B7P3F9_9EURO</name>
<dbReference type="InterPro" id="IPR032466">
    <property type="entry name" value="Metal_Hydrolase"/>
</dbReference>
<dbReference type="Proteomes" id="UP000091918">
    <property type="component" value="Unassembled WGS sequence"/>
</dbReference>
<evidence type="ECO:0000313" key="11">
    <source>
        <dbReference type="EMBL" id="OAX83407.1"/>
    </source>
</evidence>
<comment type="similarity">
    <text evidence="3">Belongs to the metallo-dependent hydrolases superfamily. Adenosine and AMP deaminases family. ADGF subfamily.</text>
</comment>
<dbReference type="FunFam" id="3.20.20.140:FF:000017">
    <property type="entry name" value="Adenosine deaminase 2"/>
    <property type="match status" value="1"/>
</dbReference>
<dbReference type="PANTHER" id="PTHR11409">
    <property type="entry name" value="ADENOSINE DEAMINASE"/>
    <property type="match status" value="1"/>
</dbReference>
<dbReference type="AlphaFoldDB" id="A0A1B7P3F9"/>
<evidence type="ECO:0000256" key="3">
    <source>
        <dbReference type="ARBA" id="ARBA00006083"/>
    </source>
</evidence>
<accession>A0A1B7P3F9</accession>
<evidence type="ECO:0000256" key="4">
    <source>
        <dbReference type="ARBA" id="ARBA00012784"/>
    </source>
</evidence>
<protein>
    <recommendedName>
        <fullName evidence="4">adenosine deaminase</fullName>
        <ecNumber evidence="4">3.5.4.4</ecNumber>
    </recommendedName>
</protein>
<comment type="cofactor">
    <cofactor evidence="1">
        <name>Zn(2+)</name>
        <dbReference type="ChEBI" id="CHEBI:29105"/>
    </cofactor>
</comment>
<dbReference type="InterPro" id="IPR001365">
    <property type="entry name" value="A_deaminase_dom"/>
</dbReference>
<evidence type="ECO:0000256" key="6">
    <source>
        <dbReference type="ARBA" id="ARBA00022723"/>
    </source>
</evidence>
<organism evidence="11 12">
    <name type="scientific">Emergomyces africanus</name>
    <dbReference type="NCBI Taxonomy" id="1955775"/>
    <lineage>
        <taxon>Eukaryota</taxon>
        <taxon>Fungi</taxon>
        <taxon>Dikarya</taxon>
        <taxon>Ascomycota</taxon>
        <taxon>Pezizomycotina</taxon>
        <taxon>Eurotiomycetes</taxon>
        <taxon>Eurotiomycetidae</taxon>
        <taxon>Onygenales</taxon>
        <taxon>Ajellomycetaceae</taxon>
        <taxon>Emergomyces</taxon>
    </lineage>
</organism>
<comment type="catalytic activity">
    <reaction evidence="9">
        <text>adenosine + H2O + H(+) = inosine + NH4(+)</text>
        <dbReference type="Rhea" id="RHEA:24408"/>
        <dbReference type="ChEBI" id="CHEBI:15377"/>
        <dbReference type="ChEBI" id="CHEBI:15378"/>
        <dbReference type="ChEBI" id="CHEBI:16335"/>
        <dbReference type="ChEBI" id="CHEBI:17596"/>
        <dbReference type="ChEBI" id="CHEBI:28938"/>
        <dbReference type="EC" id="3.5.4.4"/>
    </reaction>
</comment>
<evidence type="ECO:0000256" key="7">
    <source>
        <dbReference type="ARBA" id="ARBA00022729"/>
    </source>
</evidence>
<keyword evidence="12" id="KW-1185">Reference proteome</keyword>
<keyword evidence="8" id="KW-0378">Hydrolase</keyword>
<dbReference type="STRING" id="1658172.A0A1B7P3F9"/>
<dbReference type="EMBL" id="LGUA01000179">
    <property type="protein sequence ID" value="OAX83407.1"/>
    <property type="molecule type" value="Genomic_DNA"/>
</dbReference>
<dbReference type="GO" id="GO:0005576">
    <property type="term" value="C:extracellular region"/>
    <property type="evidence" value="ECO:0007669"/>
    <property type="project" value="UniProtKB-SubCell"/>
</dbReference>
<keyword evidence="5" id="KW-0964">Secreted</keyword>
<proteinExistence type="inferred from homology"/>
<dbReference type="GO" id="GO:0046103">
    <property type="term" value="P:inosine biosynthetic process"/>
    <property type="evidence" value="ECO:0007669"/>
    <property type="project" value="TreeGrafter"/>
</dbReference>
<gene>
    <name evidence="11" type="ORF">ACJ72_02227</name>
</gene>
<comment type="caution">
    <text evidence="11">The sequence shown here is derived from an EMBL/GenBank/DDBJ whole genome shotgun (WGS) entry which is preliminary data.</text>
</comment>
<dbReference type="OrthoDB" id="7202371at2759"/>
<evidence type="ECO:0000259" key="10">
    <source>
        <dbReference type="Pfam" id="PF00962"/>
    </source>
</evidence>
<evidence type="ECO:0000256" key="2">
    <source>
        <dbReference type="ARBA" id="ARBA00004613"/>
    </source>
</evidence>
<evidence type="ECO:0000256" key="1">
    <source>
        <dbReference type="ARBA" id="ARBA00001947"/>
    </source>
</evidence>
<sequence length="535" mass="60534">MASNRIPACIPDDVSSSVAKHLQNRQVLISQEKGNRSDADFRRSLSPTAQKACDIVRRIRHEEQNTLWREARSGDNGEEEELYPGMMFMLAKARMESTKLWKIACRMPKGALLHCHMGAMVDLGWLYEKTLATPRMYFYSPLPLHSESNRRKAVVQFAYSSTVPKPSESIWTSGYEPGTLVDANVAADTFPDGGREGFISWLKDRTSIVAKESIEHHLGVDAIWRKFMSAFIILSSFLYYEPILRAFIRKLLETIAEDGVHEMVRAIGEEIEKFKATKQGENFWGGRIIWTSLRGMSTEYIIESMKNCILAKKAHPHLIAGFDLVGQEDLGRTLKDVTPELIWFRQKCIEEKLEIPFFFHAGECLGDGDSTDENLYDAILLGTRRIGHGFSLYKHPTLIDMVKEKNILIESCPISNEVLRLTSTVLAHPLPALLARGVPASLSNDDPALLGQGTSGMSHDFWSALQGWENLGLAGLGSLAENSVRWGAYEDQTEEEWLRDIELGVNGDGIRAERMKLWQESWERFCQWIVNEYGD</sequence>
<dbReference type="GO" id="GO:0004000">
    <property type="term" value="F:adenosine deaminase activity"/>
    <property type="evidence" value="ECO:0007669"/>
    <property type="project" value="TreeGrafter"/>
</dbReference>
<dbReference type="InterPro" id="IPR006330">
    <property type="entry name" value="Ado/ade_deaminase"/>
</dbReference>
<dbReference type="PANTHER" id="PTHR11409:SF39">
    <property type="entry name" value="ADENOSINE DEAMINASE 2"/>
    <property type="match status" value="1"/>
</dbReference>
<evidence type="ECO:0000313" key="12">
    <source>
        <dbReference type="Proteomes" id="UP000091918"/>
    </source>
</evidence>
<reference evidence="11 12" key="1">
    <citation type="submission" date="2015-07" db="EMBL/GenBank/DDBJ databases">
        <title>Emmonsia species relationships and genome sequence.</title>
        <authorList>
            <person name="Cuomo C.A."/>
            <person name="Schwartz I.S."/>
            <person name="Kenyon C."/>
            <person name="de Hoog G.S."/>
            <person name="Govender N.P."/>
            <person name="Botha A."/>
            <person name="Moreno L."/>
            <person name="de Vries M."/>
            <person name="Munoz J.F."/>
            <person name="Stielow J.B."/>
        </authorList>
    </citation>
    <scope>NUCLEOTIDE SEQUENCE [LARGE SCALE GENOMIC DNA]</scope>
    <source>
        <strain evidence="11 12">CBS 136260</strain>
    </source>
</reference>
<dbReference type="SUPFAM" id="SSF51556">
    <property type="entry name" value="Metallo-dependent hydrolases"/>
    <property type="match status" value="1"/>
</dbReference>
<evidence type="ECO:0000256" key="8">
    <source>
        <dbReference type="ARBA" id="ARBA00022801"/>
    </source>
</evidence>
<evidence type="ECO:0000256" key="9">
    <source>
        <dbReference type="ARBA" id="ARBA00047764"/>
    </source>
</evidence>
<dbReference type="GO" id="GO:0006154">
    <property type="term" value="P:adenosine catabolic process"/>
    <property type="evidence" value="ECO:0007669"/>
    <property type="project" value="TreeGrafter"/>
</dbReference>
<dbReference type="Gene3D" id="3.20.20.140">
    <property type="entry name" value="Metal-dependent hydrolases"/>
    <property type="match status" value="1"/>
</dbReference>
<comment type="subcellular location">
    <subcellularLocation>
        <location evidence="2">Secreted</location>
    </subcellularLocation>
</comment>